<dbReference type="EMBL" id="JAIVGD010000028">
    <property type="protein sequence ID" value="KAH0739228.1"/>
    <property type="molecule type" value="Genomic_DNA"/>
</dbReference>
<name>A0ABQ7TXK9_SOLTU</name>
<sequence>MAQNEIEEMLANLRRMKSNGSQSSLRINRIEKLEMVLRVLRTFIKCHRVLFSDSSVKLTKNAKSIVRMLRRVFQGTSYIKVDKYSYELIRERQVPHLLEFFEEYMDCLGKNLNDMIMMFLERVRYDPPEENLAIFRFIMQLKIVHKKMKFLRYLYATEINSYVDDEKLECLETRIQFMASNVGQLCLSVTVNVVADFVDNTHKDEVEPYGCGILNKPSYLICLIVLVELEMKKIFLNELKASNFYSIKNIQGQEIAKRIFTSSPQSANVSQKQKAREFS</sequence>
<gene>
    <name evidence="1" type="ORF">KY290_037933</name>
</gene>
<keyword evidence="2" id="KW-1185">Reference proteome</keyword>
<reference evidence="1 2" key="1">
    <citation type="journal article" date="2021" name="bioRxiv">
        <title>Chromosome-scale and haplotype-resolved genome assembly of a tetraploid potato cultivar.</title>
        <authorList>
            <person name="Sun H."/>
            <person name="Jiao W.-B."/>
            <person name="Krause K."/>
            <person name="Campoy J.A."/>
            <person name="Goel M."/>
            <person name="Folz-Donahue K."/>
            <person name="Kukat C."/>
            <person name="Huettel B."/>
            <person name="Schneeberger K."/>
        </authorList>
    </citation>
    <scope>NUCLEOTIDE SEQUENCE [LARGE SCALE GENOMIC DNA]</scope>
    <source>
        <strain evidence="1">SolTubOtavaFocal</strain>
        <tissue evidence="1">Leaves</tissue>
    </source>
</reference>
<proteinExistence type="predicted"/>
<protein>
    <submittedName>
        <fullName evidence="1">Uncharacterized protein</fullName>
    </submittedName>
</protein>
<dbReference type="Proteomes" id="UP000826656">
    <property type="component" value="Unassembled WGS sequence"/>
</dbReference>
<evidence type="ECO:0000313" key="2">
    <source>
        <dbReference type="Proteomes" id="UP000826656"/>
    </source>
</evidence>
<organism evidence="1 2">
    <name type="scientific">Solanum tuberosum</name>
    <name type="common">Potato</name>
    <dbReference type="NCBI Taxonomy" id="4113"/>
    <lineage>
        <taxon>Eukaryota</taxon>
        <taxon>Viridiplantae</taxon>
        <taxon>Streptophyta</taxon>
        <taxon>Embryophyta</taxon>
        <taxon>Tracheophyta</taxon>
        <taxon>Spermatophyta</taxon>
        <taxon>Magnoliopsida</taxon>
        <taxon>eudicotyledons</taxon>
        <taxon>Gunneridae</taxon>
        <taxon>Pentapetalae</taxon>
        <taxon>asterids</taxon>
        <taxon>lamiids</taxon>
        <taxon>Solanales</taxon>
        <taxon>Solanaceae</taxon>
        <taxon>Solanoideae</taxon>
        <taxon>Solaneae</taxon>
        <taxon>Solanum</taxon>
    </lineage>
</organism>
<comment type="caution">
    <text evidence="1">The sequence shown here is derived from an EMBL/GenBank/DDBJ whole genome shotgun (WGS) entry which is preliminary data.</text>
</comment>
<evidence type="ECO:0000313" key="1">
    <source>
        <dbReference type="EMBL" id="KAH0739228.1"/>
    </source>
</evidence>
<accession>A0ABQ7TXK9</accession>